<feature type="compositionally biased region" description="Acidic residues" evidence="1">
    <location>
        <begin position="531"/>
        <end position="540"/>
    </location>
</feature>
<evidence type="ECO:0000256" key="1">
    <source>
        <dbReference type="SAM" id="MobiDB-lite"/>
    </source>
</evidence>
<feature type="region of interest" description="Disordered" evidence="1">
    <location>
        <begin position="33"/>
        <end position="97"/>
    </location>
</feature>
<proteinExistence type="predicted"/>
<feature type="compositionally biased region" description="Low complexity" evidence="1">
    <location>
        <begin position="41"/>
        <end position="50"/>
    </location>
</feature>
<gene>
    <name evidence="2" type="ORF">NESM_000397900</name>
</gene>
<sequence length="627" mass="62269">MSLHFNWSRLDETCAEALRQLINTRLAEVVERVNQRSSPQTGNAGPAAAAAGGGGGGGGGKTGGTSSGGSGVAGRPELSQHDGVSHESMPVSGAAPGHWEFMADPSVSSTLPSPQVSYSGAMTPSTGMAAALPCHAVAGGAGGGGATGTSGAAVQPLGGTSSGRHGAGASPAAAEVGSSTHHGGVGLSKSASFAVEPPPVPATAAYRTSAGVSSHGYSPLPRSMSAATPTTVTTTAAATAAAAGSAGAGGVGVASSTSGSPASPSPTTEARGNVPPIVYMEVGRIEWGTTSPFVELVAFENAIDGPPGRPRARPSHQPHGRGVVGGGRDGASADTRLTSPFSASHATSMDTVASPCTTAAAEPGVAGLSVVVDTVSESSHGLASRPHTRVNTPRVVAGTHVLFDASGSGGAAGVSSVPQLASASLSQFPSLPEPPDPLAAVLGPGGLYLRFHMTYGGAMHLSLNIAVQHELRLGAVALRVSLPMMFYLANLDLDCYVCVNVKGGMCEVWLEPGPLSPFILNRLSITATIGGDDDDGDGSDVDAGGGGGGGRRAGTGDYGTSSTDFYSRFGSSSISDDDRGGEEDSGVYVNEHEVSQFILHELRAILRETLVAPHSIRVPVSFGSSGP</sequence>
<evidence type="ECO:0000313" key="3">
    <source>
        <dbReference type="Proteomes" id="UP001430356"/>
    </source>
</evidence>
<evidence type="ECO:0000313" key="2">
    <source>
        <dbReference type="EMBL" id="KAK7194778.1"/>
    </source>
</evidence>
<accession>A0AAW0EPJ2</accession>
<reference evidence="2 3" key="1">
    <citation type="journal article" date="2021" name="MBio">
        <title>A New Model Trypanosomatid, Novymonas esmeraldas: Genomic Perception of Its 'Candidatus Pandoraea novymonadis' Endosymbiont.</title>
        <authorList>
            <person name="Zakharova A."/>
            <person name="Saura A."/>
            <person name="Butenko A."/>
            <person name="Podesvova L."/>
            <person name="Warmusova S."/>
            <person name="Kostygov A.Y."/>
            <person name="Nenarokova A."/>
            <person name="Lukes J."/>
            <person name="Opperdoes F.R."/>
            <person name="Yurchenko V."/>
        </authorList>
    </citation>
    <scope>NUCLEOTIDE SEQUENCE [LARGE SCALE GENOMIC DNA]</scope>
    <source>
        <strain evidence="2 3">E262AT.01</strain>
    </source>
</reference>
<protein>
    <recommendedName>
        <fullName evidence="4">SMP-LTD domain-containing protein</fullName>
    </recommendedName>
</protein>
<dbReference type="EMBL" id="JAECZO010000042">
    <property type="protein sequence ID" value="KAK7194778.1"/>
    <property type="molecule type" value="Genomic_DNA"/>
</dbReference>
<feature type="region of interest" description="Disordered" evidence="1">
    <location>
        <begin position="246"/>
        <end position="273"/>
    </location>
</feature>
<dbReference type="AlphaFoldDB" id="A0AAW0EPJ2"/>
<organism evidence="2 3">
    <name type="scientific">Novymonas esmeraldas</name>
    <dbReference type="NCBI Taxonomy" id="1808958"/>
    <lineage>
        <taxon>Eukaryota</taxon>
        <taxon>Discoba</taxon>
        <taxon>Euglenozoa</taxon>
        <taxon>Kinetoplastea</taxon>
        <taxon>Metakinetoplastina</taxon>
        <taxon>Trypanosomatida</taxon>
        <taxon>Trypanosomatidae</taxon>
        <taxon>Novymonas</taxon>
    </lineage>
</organism>
<feature type="compositionally biased region" description="Basic residues" evidence="1">
    <location>
        <begin position="310"/>
        <end position="319"/>
    </location>
</feature>
<dbReference type="Proteomes" id="UP001430356">
    <property type="component" value="Unassembled WGS sequence"/>
</dbReference>
<keyword evidence="3" id="KW-1185">Reference proteome</keyword>
<feature type="region of interest" description="Disordered" evidence="1">
    <location>
        <begin position="142"/>
        <end position="190"/>
    </location>
</feature>
<feature type="region of interest" description="Disordered" evidence="1">
    <location>
        <begin position="531"/>
        <end position="559"/>
    </location>
</feature>
<comment type="caution">
    <text evidence="2">The sequence shown here is derived from an EMBL/GenBank/DDBJ whole genome shotgun (WGS) entry which is preliminary data.</text>
</comment>
<feature type="compositionally biased region" description="Gly residues" evidence="1">
    <location>
        <begin position="543"/>
        <end position="557"/>
    </location>
</feature>
<feature type="compositionally biased region" description="Gly residues" evidence="1">
    <location>
        <begin position="51"/>
        <end position="72"/>
    </location>
</feature>
<feature type="compositionally biased region" description="Low complexity" evidence="1">
    <location>
        <begin position="253"/>
        <end position="268"/>
    </location>
</feature>
<feature type="region of interest" description="Disordered" evidence="1">
    <location>
        <begin position="304"/>
        <end position="333"/>
    </location>
</feature>
<name>A0AAW0EPJ2_9TRYP</name>
<evidence type="ECO:0008006" key="4">
    <source>
        <dbReference type="Google" id="ProtNLM"/>
    </source>
</evidence>